<evidence type="ECO:0000259" key="1">
    <source>
        <dbReference type="Pfam" id="PF04233"/>
    </source>
</evidence>
<dbReference type="AlphaFoldDB" id="A0A6V8K2X2"/>
<feature type="domain" description="Phage head morphogenesis" evidence="1">
    <location>
        <begin position="185"/>
        <end position="286"/>
    </location>
</feature>
<protein>
    <recommendedName>
        <fullName evidence="1">Phage head morphogenesis domain-containing protein</fullName>
    </recommendedName>
</protein>
<comment type="caution">
    <text evidence="2">The sequence shown here is derived from an EMBL/GenBank/DDBJ whole genome shotgun (WGS) entry which is preliminary data.</text>
</comment>
<name>A0A6V8K2X2_9ACTN</name>
<dbReference type="Pfam" id="PF04233">
    <property type="entry name" value="Phage_Mu_F"/>
    <property type="match status" value="1"/>
</dbReference>
<proteinExistence type="predicted"/>
<dbReference type="RefSeq" id="WP_173057022.1">
    <property type="nucleotide sequence ID" value="NZ_BAABGO010000001.1"/>
</dbReference>
<reference evidence="2 3" key="1">
    <citation type="submission" date="2020-03" db="EMBL/GenBank/DDBJ databases">
        <title>Whole genome shotgun sequence of Phytohabitans houttuyneae NBRC 108639.</title>
        <authorList>
            <person name="Komaki H."/>
            <person name="Tamura T."/>
        </authorList>
    </citation>
    <scope>NUCLEOTIDE SEQUENCE [LARGE SCALE GENOMIC DNA]</scope>
    <source>
        <strain evidence="2 3">NBRC 108639</strain>
    </source>
</reference>
<dbReference type="Proteomes" id="UP000482800">
    <property type="component" value="Unassembled WGS sequence"/>
</dbReference>
<reference evidence="2 3" key="2">
    <citation type="submission" date="2020-03" db="EMBL/GenBank/DDBJ databases">
        <authorList>
            <person name="Ichikawa N."/>
            <person name="Kimura A."/>
            <person name="Kitahashi Y."/>
            <person name="Uohara A."/>
        </authorList>
    </citation>
    <scope>NUCLEOTIDE SEQUENCE [LARGE SCALE GENOMIC DNA]</scope>
    <source>
        <strain evidence="2 3">NBRC 108639</strain>
    </source>
</reference>
<evidence type="ECO:0000313" key="3">
    <source>
        <dbReference type="Proteomes" id="UP000482800"/>
    </source>
</evidence>
<organism evidence="2 3">
    <name type="scientific">Phytohabitans houttuyneae</name>
    <dbReference type="NCBI Taxonomy" id="1076126"/>
    <lineage>
        <taxon>Bacteria</taxon>
        <taxon>Bacillati</taxon>
        <taxon>Actinomycetota</taxon>
        <taxon>Actinomycetes</taxon>
        <taxon>Micromonosporales</taxon>
        <taxon>Micromonosporaceae</taxon>
    </lineage>
</organism>
<gene>
    <name evidence="2" type="ORF">Phou_036720</name>
</gene>
<dbReference type="EMBL" id="BLPF01000001">
    <property type="protein sequence ID" value="GFJ79492.1"/>
    <property type="molecule type" value="Genomic_DNA"/>
</dbReference>
<keyword evidence="3" id="KW-1185">Reference proteome</keyword>
<sequence length="378" mass="40632">MPPIVLDGHNGSRALRARRWRVAITAETLRRLRDLASTVGGEVDDTVRSLTAAWVRAWDELDPAWRRALNDILSSAAATGAWPAPWQLYRVASVSAAAQQTEMALTALAAEAGITTSAGASTAVAATAAAEPLIIASQLPAEMAADAAAVYAAAVLPTALDVIVQRTTERITAQTRPLGRTADEAVRRALIRGIAVGDNPNVAARDMLARVQDAFEGGLGRAIVVARTEMVDAYRQASRYAHEANSDVLAGWTWLCRLDTTSCVACWAMHGTVFPLSEPGPLDHPQGRCARAPKVKPWRELGFAVDEPADVLPDGRATFDALDEADQLAVLGRARLDLLRSGRIRWDQLAIRKDNPGWRPSYVPTPLHALQRAAGRRA</sequence>
<evidence type="ECO:0000313" key="2">
    <source>
        <dbReference type="EMBL" id="GFJ79492.1"/>
    </source>
</evidence>
<dbReference type="InterPro" id="IPR006528">
    <property type="entry name" value="Phage_head_morphogenesis_dom"/>
</dbReference>
<accession>A0A6V8K2X2</accession>